<gene>
    <name evidence="1" type="ORF">KFK09_004780</name>
</gene>
<dbReference type="Proteomes" id="UP000829196">
    <property type="component" value="Unassembled WGS sequence"/>
</dbReference>
<comment type="caution">
    <text evidence="1">The sequence shown here is derived from an EMBL/GenBank/DDBJ whole genome shotgun (WGS) entry which is preliminary data.</text>
</comment>
<accession>A0A8T3BWI2</accession>
<name>A0A8T3BWI2_DENNO</name>
<sequence length="56" mass="6553">MAWNEVKKVLEWLQISGAELAWKCHVIWAFKPLKRGLLTMLTSQLVNKDEVAPRKF</sequence>
<proteinExistence type="predicted"/>
<protein>
    <submittedName>
        <fullName evidence="1">Uncharacterized protein</fullName>
    </submittedName>
</protein>
<organism evidence="1 2">
    <name type="scientific">Dendrobium nobile</name>
    <name type="common">Orchid</name>
    <dbReference type="NCBI Taxonomy" id="94219"/>
    <lineage>
        <taxon>Eukaryota</taxon>
        <taxon>Viridiplantae</taxon>
        <taxon>Streptophyta</taxon>
        <taxon>Embryophyta</taxon>
        <taxon>Tracheophyta</taxon>
        <taxon>Spermatophyta</taxon>
        <taxon>Magnoliopsida</taxon>
        <taxon>Liliopsida</taxon>
        <taxon>Asparagales</taxon>
        <taxon>Orchidaceae</taxon>
        <taxon>Epidendroideae</taxon>
        <taxon>Malaxideae</taxon>
        <taxon>Dendrobiinae</taxon>
        <taxon>Dendrobium</taxon>
    </lineage>
</organism>
<keyword evidence="2" id="KW-1185">Reference proteome</keyword>
<dbReference type="EMBL" id="JAGYWB010000005">
    <property type="protein sequence ID" value="KAI0522401.1"/>
    <property type="molecule type" value="Genomic_DNA"/>
</dbReference>
<reference evidence="1" key="1">
    <citation type="journal article" date="2022" name="Front. Genet.">
        <title>Chromosome-Scale Assembly of the Dendrobium nobile Genome Provides Insights Into the Molecular Mechanism of the Biosynthesis of the Medicinal Active Ingredient of Dendrobium.</title>
        <authorList>
            <person name="Xu Q."/>
            <person name="Niu S.-C."/>
            <person name="Li K.-L."/>
            <person name="Zheng P.-J."/>
            <person name="Zhang X.-J."/>
            <person name="Jia Y."/>
            <person name="Liu Y."/>
            <person name="Niu Y.-X."/>
            <person name="Yu L.-H."/>
            <person name="Chen D.-F."/>
            <person name="Zhang G.-Q."/>
        </authorList>
    </citation>
    <scope>NUCLEOTIDE SEQUENCE</scope>
    <source>
        <tissue evidence="1">Leaf</tissue>
    </source>
</reference>
<evidence type="ECO:0000313" key="2">
    <source>
        <dbReference type="Proteomes" id="UP000829196"/>
    </source>
</evidence>
<dbReference type="AlphaFoldDB" id="A0A8T3BWI2"/>
<evidence type="ECO:0000313" key="1">
    <source>
        <dbReference type="EMBL" id="KAI0522401.1"/>
    </source>
</evidence>